<proteinExistence type="predicted"/>
<sequence>MMKRLTLRVEFPLPENLRKIFQELLRPELIAILRDNLLSLNPKLLENYEQRQANDHKEVVSKMSENYADLSSARYKIKRQMDDSNLSQERIECCLRGHCREVKEWRKLQEQNSVNKTQGLSQKLPYEYFRSFKVLKEFIEHEFKDLSGSVWDTKDRYMISSFANNRVLDESTWSVTVVPGTEVATSIVVRRYLDASSNARLIRCPEGRGRKSTQTRGYNGIKRSKTASGPIKSSPLKTVQPLPKPESHLDLSIDRDPNFSENEDLIQERIDYTSYISLEMAELHKDSQRRKY</sequence>
<comment type="caution">
    <text evidence="3">The sequence shown here is derived from an EMBL/GenBank/DDBJ whole genome shotgun (WGS) entry which is preliminary data.</text>
</comment>
<accession>A0A8H4RQK9</accession>
<feature type="compositionally biased region" description="Basic and acidic residues" evidence="1">
    <location>
        <begin position="245"/>
        <end position="258"/>
    </location>
</feature>
<protein>
    <recommendedName>
        <fullName evidence="2">Ubiquitin-like domain-containing protein</fullName>
    </recommendedName>
</protein>
<gene>
    <name evidence="3" type="ORF">G7Y89_g4962</name>
</gene>
<dbReference type="Pfam" id="PF22893">
    <property type="entry name" value="ULD_2"/>
    <property type="match status" value="1"/>
</dbReference>
<dbReference type="InterPro" id="IPR054464">
    <property type="entry name" value="ULD_fung"/>
</dbReference>
<dbReference type="Proteomes" id="UP000566819">
    <property type="component" value="Unassembled WGS sequence"/>
</dbReference>
<evidence type="ECO:0000256" key="1">
    <source>
        <dbReference type="SAM" id="MobiDB-lite"/>
    </source>
</evidence>
<keyword evidence="4" id="KW-1185">Reference proteome</keyword>
<organism evidence="3 4">
    <name type="scientific">Cudoniella acicularis</name>
    <dbReference type="NCBI Taxonomy" id="354080"/>
    <lineage>
        <taxon>Eukaryota</taxon>
        <taxon>Fungi</taxon>
        <taxon>Dikarya</taxon>
        <taxon>Ascomycota</taxon>
        <taxon>Pezizomycotina</taxon>
        <taxon>Leotiomycetes</taxon>
        <taxon>Helotiales</taxon>
        <taxon>Tricladiaceae</taxon>
        <taxon>Cudoniella</taxon>
    </lineage>
</organism>
<reference evidence="3 4" key="1">
    <citation type="submission" date="2020-03" db="EMBL/GenBank/DDBJ databases">
        <title>Draft Genome Sequence of Cudoniella acicularis.</title>
        <authorList>
            <person name="Buettner E."/>
            <person name="Kellner H."/>
        </authorList>
    </citation>
    <scope>NUCLEOTIDE SEQUENCE [LARGE SCALE GENOMIC DNA]</scope>
    <source>
        <strain evidence="3 4">DSM 108380</strain>
    </source>
</reference>
<dbReference type="OrthoDB" id="3045089at2759"/>
<evidence type="ECO:0000313" key="4">
    <source>
        <dbReference type="Proteomes" id="UP000566819"/>
    </source>
</evidence>
<evidence type="ECO:0000313" key="3">
    <source>
        <dbReference type="EMBL" id="KAF4633160.1"/>
    </source>
</evidence>
<dbReference type="AlphaFoldDB" id="A0A8H4RQK9"/>
<feature type="region of interest" description="Disordered" evidence="1">
    <location>
        <begin position="206"/>
        <end position="260"/>
    </location>
</feature>
<name>A0A8H4RQK9_9HELO</name>
<feature type="domain" description="Ubiquitin-like" evidence="2">
    <location>
        <begin position="118"/>
        <end position="190"/>
    </location>
</feature>
<dbReference type="EMBL" id="JAAMPI010000283">
    <property type="protein sequence ID" value="KAF4633160.1"/>
    <property type="molecule type" value="Genomic_DNA"/>
</dbReference>
<evidence type="ECO:0000259" key="2">
    <source>
        <dbReference type="Pfam" id="PF22893"/>
    </source>
</evidence>